<keyword evidence="3" id="KW-1185">Reference proteome</keyword>
<dbReference type="HOGENOM" id="CLU_042960_1_1_1"/>
<sequence>MESCKANVGLIATPEYLSSALHFTSIISTPIHFFGFFCILFKTPDHMKSVKWYLVNLHVWIVLLDYSLGFLFIPYLLLPFLAGFPLGILRLFGIPTIYQCLFLILVLGYLLTSIVAVFENRFYVVCSFSGKESWKFWRRYWLAGHYIVTFLIVLSLLAVVPDQKSARQRLLEKIPCVERYAYEEELLVFAEDPLLCFILCVVYAFLMIGQPFLFVGFLITYTFRQLKKRTMSQKTSTLQRKFLLALGIQMEVPLVMFLLPFIYGWISILSGYHNQSFVNIAMTIGAFHGFVSTVVMIFVHYPYRETLFNMFIETRMLRQKLVEKEVTQRAGY</sequence>
<dbReference type="InterPro" id="IPR019422">
    <property type="entry name" value="7TM_GPCR_serpentine_rcpt_Srh"/>
</dbReference>
<feature type="transmembrane region" description="Helical" evidence="1">
    <location>
        <begin position="53"/>
        <end position="76"/>
    </location>
</feature>
<proteinExistence type="predicted"/>
<name>E3LI23_CAERE</name>
<feature type="transmembrane region" description="Helical" evidence="1">
    <location>
        <begin position="242"/>
        <end position="266"/>
    </location>
</feature>
<keyword evidence="1" id="KW-1133">Transmembrane helix</keyword>
<protein>
    <submittedName>
        <fullName evidence="2">CRE-SRH-276 protein</fullName>
    </submittedName>
</protein>
<dbReference type="EMBL" id="DS268409">
    <property type="protein sequence ID" value="EFO95372.1"/>
    <property type="molecule type" value="Genomic_DNA"/>
</dbReference>
<gene>
    <name evidence="2" type="primary">Cre-srh-276</name>
    <name evidence="2" type="ORF">CRE_09299</name>
</gene>
<organism evidence="3">
    <name type="scientific">Caenorhabditis remanei</name>
    <name type="common">Caenorhabditis vulgaris</name>
    <dbReference type="NCBI Taxonomy" id="31234"/>
    <lineage>
        <taxon>Eukaryota</taxon>
        <taxon>Metazoa</taxon>
        <taxon>Ecdysozoa</taxon>
        <taxon>Nematoda</taxon>
        <taxon>Chromadorea</taxon>
        <taxon>Rhabditida</taxon>
        <taxon>Rhabditina</taxon>
        <taxon>Rhabditomorpha</taxon>
        <taxon>Rhabditoidea</taxon>
        <taxon>Rhabditidae</taxon>
        <taxon>Peloderinae</taxon>
        <taxon>Caenorhabditis</taxon>
    </lineage>
</organism>
<dbReference type="eggNOG" id="ENOG502TFM0">
    <property type="taxonomic scope" value="Eukaryota"/>
</dbReference>
<evidence type="ECO:0000256" key="1">
    <source>
        <dbReference type="SAM" id="Phobius"/>
    </source>
</evidence>
<dbReference type="InParanoid" id="E3LI23"/>
<feature type="transmembrane region" description="Helical" evidence="1">
    <location>
        <begin position="20"/>
        <end position="41"/>
    </location>
</feature>
<feature type="transmembrane region" description="Helical" evidence="1">
    <location>
        <begin position="194"/>
        <end position="221"/>
    </location>
</feature>
<evidence type="ECO:0000313" key="3">
    <source>
        <dbReference type="Proteomes" id="UP000008281"/>
    </source>
</evidence>
<dbReference type="Proteomes" id="UP000008281">
    <property type="component" value="Unassembled WGS sequence"/>
</dbReference>
<dbReference type="PANTHER" id="PTHR22941">
    <property type="entry name" value="SERPENTINE RECEPTOR"/>
    <property type="match status" value="1"/>
</dbReference>
<keyword evidence="1" id="KW-0472">Membrane</keyword>
<dbReference type="OrthoDB" id="5872351at2759"/>
<dbReference type="OMA" id="WLAAHYV"/>
<accession>E3LI23</accession>
<keyword evidence="1" id="KW-0812">Transmembrane</keyword>
<dbReference type="PANTHER" id="PTHR22941:SF2">
    <property type="entry name" value="SERPENTINE RECEPTOR, CLASS H-RELATED"/>
    <property type="match status" value="1"/>
</dbReference>
<feature type="transmembrane region" description="Helical" evidence="1">
    <location>
        <begin position="278"/>
        <end position="301"/>
    </location>
</feature>
<feature type="transmembrane region" description="Helical" evidence="1">
    <location>
        <begin position="96"/>
        <end position="118"/>
    </location>
</feature>
<dbReference type="Pfam" id="PF10318">
    <property type="entry name" value="7TM_GPCR_Srh"/>
    <property type="match status" value="1"/>
</dbReference>
<dbReference type="InterPro" id="IPR053220">
    <property type="entry name" value="Nematode_rcpt-like_serp_H"/>
</dbReference>
<feature type="transmembrane region" description="Helical" evidence="1">
    <location>
        <begin position="139"/>
        <end position="160"/>
    </location>
</feature>
<dbReference type="AlphaFoldDB" id="E3LI23"/>
<reference evidence="2" key="1">
    <citation type="submission" date="2007-07" db="EMBL/GenBank/DDBJ databases">
        <title>PCAP assembly of the Caenorhabditis remanei genome.</title>
        <authorList>
            <consortium name="The Caenorhabditis remanei Sequencing Consortium"/>
            <person name="Wilson R.K."/>
        </authorList>
    </citation>
    <scope>NUCLEOTIDE SEQUENCE [LARGE SCALE GENOMIC DNA]</scope>
    <source>
        <strain evidence="2">PB4641</strain>
    </source>
</reference>
<evidence type="ECO:0000313" key="2">
    <source>
        <dbReference type="EMBL" id="EFO95372.1"/>
    </source>
</evidence>